<dbReference type="SUPFAM" id="SSF51306">
    <property type="entry name" value="LexA/Signal peptidase"/>
    <property type="match status" value="1"/>
</dbReference>
<dbReference type="Gene3D" id="1.10.260.40">
    <property type="entry name" value="lambda repressor-like DNA-binding domains"/>
    <property type="match status" value="1"/>
</dbReference>
<name>A0A212J387_9BACT</name>
<gene>
    <name evidence="5" type="ORF">KL86DYS1_10973</name>
</gene>
<dbReference type="SUPFAM" id="SSF47413">
    <property type="entry name" value="lambda repressor-like DNA-binding domains"/>
    <property type="match status" value="1"/>
</dbReference>
<dbReference type="CDD" id="cd00093">
    <property type="entry name" value="HTH_XRE"/>
    <property type="match status" value="1"/>
</dbReference>
<sequence>MEFKDRLKHLLEKEGVTAYRIWKDTAITKGTIANYIEGKTNPNKSNIAILAAYFKVNEEWLASGTGYMNRPEKVRGEEPYLTTKSGLKYYEMSNGKYRMRVPFIPVKAYAKYIDDCRDVEYVSDEFEEFDFIVDKIGHGRYFAFEIKGDSMDNDSKRSLSNGDIVLARELGKEHWRNKLHTEDFPNWVIVLNNTILCKQIISQDLEKGTIVCHSLNPSPEYTDFELKLDDVCQLCNIVQRMSSAF</sequence>
<dbReference type="AlphaFoldDB" id="A0A212J387"/>
<reference evidence="5" key="1">
    <citation type="submission" date="2016-04" db="EMBL/GenBank/DDBJ databases">
        <authorList>
            <person name="Evans L.H."/>
            <person name="Alamgir A."/>
            <person name="Owens N."/>
            <person name="Weber N.D."/>
            <person name="Virtaneva K."/>
            <person name="Barbian K."/>
            <person name="Babar A."/>
            <person name="Rosenke K."/>
        </authorList>
    </citation>
    <scope>NUCLEOTIDE SEQUENCE</scope>
    <source>
        <strain evidence="5">86-1</strain>
    </source>
</reference>
<dbReference type="PANTHER" id="PTHR40661">
    <property type="match status" value="1"/>
</dbReference>
<dbReference type="InterPro" id="IPR001387">
    <property type="entry name" value="Cro/C1-type_HTH"/>
</dbReference>
<dbReference type="EMBL" id="FLUM01000001">
    <property type="protein sequence ID" value="SBV93844.1"/>
    <property type="molecule type" value="Genomic_DNA"/>
</dbReference>
<dbReference type="GO" id="GO:0003677">
    <property type="term" value="F:DNA binding"/>
    <property type="evidence" value="ECO:0007669"/>
    <property type="project" value="UniProtKB-KW"/>
</dbReference>
<dbReference type="Pfam" id="PF12844">
    <property type="entry name" value="HTH_19"/>
    <property type="match status" value="1"/>
</dbReference>
<accession>A0A212J387</accession>
<keyword evidence="1" id="KW-0805">Transcription regulation</keyword>
<evidence type="ECO:0000259" key="4">
    <source>
        <dbReference type="PROSITE" id="PS50943"/>
    </source>
</evidence>
<dbReference type="PANTHER" id="PTHR40661:SF3">
    <property type="entry name" value="FELS-1 PROPHAGE TRANSCRIPTIONAL REGULATOR"/>
    <property type="match status" value="1"/>
</dbReference>
<evidence type="ECO:0000313" key="5">
    <source>
        <dbReference type="EMBL" id="SBV93844.1"/>
    </source>
</evidence>
<dbReference type="RefSeq" id="WP_296938859.1">
    <property type="nucleotide sequence ID" value="NZ_LT599032.1"/>
</dbReference>
<dbReference type="SMART" id="SM00530">
    <property type="entry name" value="HTH_XRE"/>
    <property type="match status" value="1"/>
</dbReference>
<dbReference type="InterPro" id="IPR010982">
    <property type="entry name" value="Lambda_DNA-bd_dom_sf"/>
</dbReference>
<evidence type="ECO:0000256" key="3">
    <source>
        <dbReference type="ARBA" id="ARBA00023163"/>
    </source>
</evidence>
<dbReference type="PROSITE" id="PS50943">
    <property type="entry name" value="HTH_CROC1"/>
    <property type="match status" value="1"/>
</dbReference>
<evidence type="ECO:0000256" key="1">
    <source>
        <dbReference type="ARBA" id="ARBA00023015"/>
    </source>
</evidence>
<protein>
    <recommendedName>
        <fullName evidence="4">HTH cro/C1-type domain-containing protein</fullName>
    </recommendedName>
</protein>
<evidence type="ECO:0000256" key="2">
    <source>
        <dbReference type="ARBA" id="ARBA00023125"/>
    </source>
</evidence>
<feature type="domain" description="HTH cro/C1-type" evidence="4">
    <location>
        <begin position="27"/>
        <end position="61"/>
    </location>
</feature>
<keyword evidence="2" id="KW-0238">DNA-binding</keyword>
<dbReference type="InterPro" id="IPR036286">
    <property type="entry name" value="LexA/Signal_pep-like_sf"/>
</dbReference>
<organism evidence="5">
    <name type="scientific">uncultured Dysgonomonas sp</name>
    <dbReference type="NCBI Taxonomy" id="206096"/>
    <lineage>
        <taxon>Bacteria</taxon>
        <taxon>Pseudomonadati</taxon>
        <taxon>Bacteroidota</taxon>
        <taxon>Bacteroidia</taxon>
        <taxon>Bacteroidales</taxon>
        <taxon>Dysgonomonadaceae</taxon>
        <taxon>Dysgonomonas</taxon>
        <taxon>environmental samples</taxon>
    </lineage>
</organism>
<dbReference type="Gene3D" id="2.10.109.10">
    <property type="entry name" value="Umud Fragment, subunit A"/>
    <property type="match status" value="1"/>
</dbReference>
<keyword evidence="3" id="KW-0804">Transcription</keyword>
<proteinExistence type="predicted"/>